<keyword evidence="4" id="KW-0547">Nucleotide-binding</keyword>
<dbReference type="GO" id="GO:0009443">
    <property type="term" value="P:pyridoxal 5'-phosphate salvage"/>
    <property type="evidence" value="ECO:0007669"/>
    <property type="project" value="InterPro"/>
</dbReference>
<accession>F0WLC3</accession>
<dbReference type="GO" id="GO:0005829">
    <property type="term" value="C:cytosol"/>
    <property type="evidence" value="ECO:0007669"/>
    <property type="project" value="TreeGrafter"/>
</dbReference>
<evidence type="ECO:0000256" key="5">
    <source>
        <dbReference type="ARBA" id="ARBA00022777"/>
    </source>
</evidence>
<evidence type="ECO:0000256" key="2">
    <source>
        <dbReference type="ARBA" id="ARBA00012104"/>
    </source>
</evidence>
<dbReference type="SUPFAM" id="SSF53613">
    <property type="entry name" value="Ribokinase-like"/>
    <property type="match status" value="1"/>
</dbReference>
<dbReference type="EMBL" id="FR824188">
    <property type="protein sequence ID" value="CCA22086.1"/>
    <property type="molecule type" value="Genomic_DNA"/>
</dbReference>
<evidence type="ECO:0000256" key="6">
    <source>
        <dbReference type="ARBA" id="ARBA00022840"/>
    </source>
</evidence>
<keyword evidence="6" id="KW-0067">ATP-binding</keyword>
<dbReference type="HOGENOM" id="CLU_539081_0_0_1"/>
<dbReference type="PANTHER" id="PTHR10534">
    <property type="entry name" value="PYRIDOXAL KINASE"/>
    <property type="match status" value="1"/>
</dbReference>
<keyword evidence="5 8" id="KW-0418">Kinase</keyword>
<evidence type="ECO:0000256" key="1">
    <source>
        <dbReference type="ARBA" id="ARBA00008805"/>
    </source>
</evidence>
<dbReference type="InterPro" id="IPR029056">
    <property type="entry name" value="Ribokinase-like"/>
</dbReference>
<dbReference type="GO" id="GO:0008478">
    <property type="term" value="F:pyridoxal kinase activity"/>
    <property type="evidence" value="ECO:0007669"/>
    <property type="project" value="UniProtKB-EC"/>
</dbReference>
<reference evidence="8" key="1">
    <citation type="journal article" date="2011" name="PLoS Biol.">
        <title>Gene gain and loss during evolution of obligate parasitism in the white rust pathogen of Arabidopsis thaliana.</title>
        <authorList>
            <person name="Kemen E."/>
            <person name="Gardiner A."/>
            <person name="Schultz-Larsen T."/>
            <person name="Kemen A.C."/>
            <person name="Balmuth A.L."/>
            <person name="Robert-Seilaniantz A."/>
            <person name="Bailey K."/>
            <person name="Holub E."/>
            <person name="Studholme D.J."/>
            <person name="Maclean D."/>
            <person name="Jones J.D."/>
        </authorList>
    </citation>
    <scope>NUCLEOTIDE SEQUENCE</scope>
</reference>
<dbReference type="GO" id="GO:0005524">
    <property type="term" value="F:ATP binding"/>
    <property type="evidence" value="ECO:0007669"/>
    <property type="project" value="UniProtKB-KW"/>
</dbReference>
<comment type="similarity">
    <text evidence="1">Belongs to the pyridoxine kinase family.</text>
</comment>
<dbReference type="NCBIfam" id="TIGR00687">
    <property type="entry name" value="pyridox_kin"/>
    <property type="match status" value="1"/>
</dbReference>
<dbReference type="InterPro" id="IPR004625">
    <property type="entry name" value="PyrdxlKinase"/>
</dbReference>
<evidence type="ECO:0000256" key="3">
    <source>
        <dbReference type="ARBA" id="ARBA00022679"/>
    </source>
</evidence>
<evidence type="ECO:0000259" key="7">
    <source>
        <dbReference type="Pfam" id="PF08543"/>
    </source>
</evidence>
<sequence length="506" mass="56670">MLKFHTRVATPYLCSRTQIQPVGSALTHLRRKKGNRHRCRGFAPFTAPFTAMSTNQPINCKRVLSIQSHVVRGYVGNKVAVFPLQLLGFDVDPINSVHFSNHTGYRHCTGKRLQLTGNDLDDILEGLEANGLVDDAYSHLLTGYIGSKSLLESIPRVLELLKKHQKHPGACTYVCDPVLGDHNRLYVSAEFVDLYRCSIVPIANVLTPNQFECEVLTQITLKSLSDALRACKKLHRMGPNVVVITSFSQERQCDGTEWSLVASRVIEGTKYCEQFEIRVPHIPQSFTGTGDFFTALLLAWLDHLPYDFAQALEHVVGTVQGALRKAIQSDTMQSEVNVVQSQSIIMKPEVVYRARSLSNAVVNVIVHVDQLSHSREQNAVYAFIKRAGVKLGANHIFLVDKDAEETMKRIKELLEARKREQICAETLNYSMFSLLIDPNGTSICKGLSAQQANFTARTALFVSPWKDVCNQFESASYQSLQLDDKHSWDTVLEYIDQSNEDASIDG</sequence>
<name>F0WLC3_9STRA</name>
<dbReference type="InterPro" id="IPR013749">
    <property type="entry name" value="PM/HMP-P_kinase-1"/>
</dbReference>
<dbReference type="AlphaFoldDB" id="F0WLC3"/>
<dbReference type="EC" id="2.7.1.35" evidence="2"/>
<protein>
    <recommendedName>
        <fullName evidence="2">pyridoxal kinase</fullName>
        <ecNumber evidence="2">2.7.1.35</ecNumber>
    </recommendedName>
</protein>
<organism evidence="8">
    <name type="scientific">Albugo laibachii Nc14</name>
    <dbReference type="NCBI Taxonomy" id="890382"/>
    <lineage>
        <taxon>Eukaryota</taxon>
        <taxon>Sar</taxon>
        <taxon>Stramenopiles</taxon>
        <taxon>Oomycota</taxon>
        <taxon>Peronosporomycetes</taxon>
        <taxon>Albuginales</taxon>
        <taxon>Albuginaceae</taxon>
        <taxon>Albugo</taxon>
    </lineage>
</organism>
<reference evidence="8" key="2">
    <citation type="submission" date="2011-02" db="EMBL/GenBank/DDBJ databases">
        <authorList>
            <person name="MacLean D."/>
        </authorList>
    </citation>
    <scope>NUCLEOTIDE SEQUENCE</scope>
</reference>
<keyword evidence="3" id="KW-0808">Transferase</keyword>
<dbReference type="CDD" id="cd01173">
    <property type="entry name" value="pyridoxal_pyridoxamine_kinase"/>
    <property type="match status" value="1"/>
</dbReference>
<dbReference type="Gene3D" id="3.40.1190.20">
    <property type="match status" value="1"/>
</dbReference>
<feature type="domain" description="Pyridoxamine kinase/Phosphomethylpyrimidine kinase" evidence="7">
    <location>
        <begin position="158"/>
        <end position="333"/>
    </location>
</feature>
<proteinExistence type="inferred from homology"/>
<evidence type="ECO:0000256" key="4">
    <source>
        <dbReference type="ARBA" id="ARBA00022741"/>
    </source>
</evidence>
<dbReference type="Pfam" id="PF08543">
    <property type="entry name" value="Phos_pyr_kin"/>
    <property type="match status" value="1"/>
</dbReference>
<evidence type="ECO:0000313" key="8">
    <source>
        <dbReference type="EMBL" id="CCA22086.1"/>
    </source>
</evidence>
<gene>
    <name evidence="8" type="primary">AlNc14C143G7311</name>
    <name evidence="8" type="ORF">ALNC14_082290</name>
</gene>
<dbReference type="PANTHER" id="PTHR10534:SF2">
    <property type="entry name" value="PYRIDOXAL KINASE"/>
    <property type="match status" value="1"/>
</dbReference>